<evidence type="ECO:0000313" key="3">
    <source>
        <dbReference type="Proteomes" id="UP000807769"/>
    </source>
</evidence>
<evidence type="ECO:0000313" key="1">
    <source>
        <dbReference type="EMBL" id="KAG1791304.1"/>
    </source>
</evidence>
<accession>A0A9P7ALL3</accession>
<reference evidence="1" key="1">
    <citation type="journal article" date="2020" name="New Phytol.">
        <title>Comparative genomics reveals dynamic genome evolution in host specialist ectomycorrhizal fungi.</title>
        <authorList>
            <person name="Lofgren L.A."/>
            <person name="Nguyen N.H."/>
            <person name="Vilgalys R."/>
            <person name="Ruytinx J."/>
            <person name="Liao H.L."/>
            <person name="Branco S."/>
            <person name="Kuo A."/>
            <person name="LaButti K."/>
            <person name="Lipzen A."/>
            <person name="Andreopoulos W."/>
            <person name="Pangilinan J."/>
            <person name="Riley R."/>
            <person name="Hundley H."/>
            <person name="Na H."/>
            <person name="Barry K."/>
            <person name="Grigoriev I.V."/>
            <person name="Stajich J.E."/>
            <person name="Kennedy P.G."/>
        </authorList>
    </citation>
    <scope>NUCLEOTIDE SEQUENCE</scope>
    <source>
        <strain evidence="1">MN1</strain>
    </source>
</reference>
<proteinExistence type="predicted"/>
<evidence type="ECO:0000313" key="2">
    <source>
        <dbReference type="EMBL" id="KAG1822928.1"/>
    </source>
</evidence>
<dbReference type="EMBL" id="JABBWG010000005">
    <property type="protein sequence ID" value="KAG1822928.1"/>
    <property type="molecule type" value="Genomic_DNA"/>
</dbReference>
<keyword evidence="3" id="KW-1185">Reference proteome</keyword>
<name>A0A9P7ALL3_9AGAM</name>
<sequence length="101" mass="11726">MTTLGLFYMILGPTSRASLGWLRAVFKHYSNVVLSRQRTFIVDGMYGLLLSIKRHTWYKEIHKHTEPNHSIHEMSGCEVQWEGSCKTVREHTRGGARCFDQ</sequence>
<comment type="caution">
    <text evidence="1">The sequence shown here is derived from an EMBL/GenBank/DDBJ whole genome shotgun (WGS) entry which is preliminary data.</text>
</comment>
<dbReference type="AlphaFoldDB" id="A0A9P7ALL3"/>
<dbReference type="Proteomes" id="UP000807769">
    <property type="component" value="Unassembled WGS sequence"/>
</dbReference>
<dbReference type="GeneID" id="64628784"/>
<dbReference type="EMBL" id="JABBWG010000596">
    <property type="protein sequence ID" value="KAG1791304.1"/>
    <property type="molecule type" value="Genomic_DNA"/>
</dbReference>
<organism evidence="1 3">
    <name type="scientific">Suillus subaureus</name>
    <dbReference type="NCBI Taxonomy" id="48587"/>
    <lineage>
        <taxon>Eukaryota</taxon>
        <taxon>Fungi</taxon>
        <taxon>Dikarya</taxon>
        <taxon>Basidiomycota</taxon>
        <taxon>Agaricomycotina</taxon>
        <taxon>Agaricomycetes</taxon>
        <taxon>Agaricomycetidae</taxon>
        <taxon>Boletales</taxon>
        <taxon>Suillineae</taxon>
        <taxon>Suillaceae</taxon>
        <taxon>Suillus</taxon>
    </lineage>
</organism>
<dbReference type="RefSeq" id="XP_041197334.1">
    <property type="nucleotide sequence ID" value="XM_041334767.1"/>
</dbReference>
<gene>
    <name evidence="2" type="ORF">BJ212DRAFT_1331502</name>
    <name evidence="1" type="ORF">BJ212DRAFT_1419460</name>
</gene>
<protein>
    <submittedName>
        <fullName evidence="1">Uncharacterized protein</fullName>
    </submittedName>
</protein>